<feature type="region of interest" description="Disordered" evidence="1">
    <location>
        <begin position="36"/>
        <end position="71"/>
    </location>
</feature>
<proteinExistence type="predicted"/>
<sequence length="106" mass="11949">MCASPTVRYIPIAGIKSRVRTPGSWAKFVGFRSATEHQHTESHTARPSRAHLRSTLQKKKKEDLKRGKTGRKAPGCWERLGALETRKVTDHAYGNFRFRLDKSGSA</sequence>
<dbReference type="Proteomes" id="UP000465112">
    <property type="component" value="Chromosome 15"/>
</dbReference>
<protein>
    <submittedName>
        <fullName evidence="2">Uncharacterized protein</fullName>
    </submittedName>
</protein>
<dbReference type="AlphaFoldDB" id="A0A6A5DWW7"/>
<feature type="compositionally biased region" description="Basic residues" evidence="1">
    <location>
        <begin position="46"/>
        <end position="59"/>
    </location>
</feature>
<name>A0A6A5DWW7_PERFL</name>
<evidence type="ECO:0000313" key="3">
    <source>
        <dbReference type="Proteomes" id="UP000465112"/>
    </source>
</evidence>
<gene>
    <name evidence="2" type="ORF">PFLUV_G00174560</name>
</gene>
<evidence type="ECO:0000313" key="2">
    <source>
        <dbReference type="EMBL" id="KAF1379291.1"/>
    </source>
</evidence>
<reference evidence="2 3" key="1">
    <citation type="submission" date="2019-06" db="EMBL/GenBank/DDBJ databases">
        <title>A chromosome-scale genome assembly of the European perch, Perca fluviatilis.</title>
        <authorList>
            <person name="Roques C."/>
            <person name="Zahm M."/>
            <person name="Cabau C."/>
            <person name="Klopp C."/>
            <person name="Bouchez O."/>
            <person name="Donnadieu C."/>
            <person name="Kuhl H."/>
            <person name="Gislard M."/>
            <person name="Guendouz S."/>
            <person name="Journot L."/>
            <person name="Haffray P."/>
            <person name="Bestin A."/>
            <person name="Morvezen R."/>
            <person name="Feron R."/>
            <person name="Wen M."/>
            <person name="Jouanno E."/>
            <person name="Herpin A."/>
            <person name="Schartl M."/>
            <person name="Postlethwait J."/>
            <person name="Schaerlinger B."/>
            <person name="Chardard D."/>
            <person name="Lecocq T."/>
            <person name="Poncet C."/>
            <person name="Jaffrelo L."/>
            <person name="Lampietro C."/>
            <person name="Guiguen Y."/>
        </authorList>
    </citation>
    <scope>NUCLEOTIDE SEQUENCE [LARGE SCALE GENOMIC DNA]</scope>
    <source>
        <tissue evidence="2">Blood</tissue>
    </source>
</reference>
<accession>A0A6A5DWW7</accession>
<keyword evidence="3" id="KW-1185">Reference proteome</keyword>
<dbReference type="EMBL" id="VHII01000015">
    <property type="protein sequence ID" value="KAF1379291.1"/>
    <property type="molecule type" value="Genomic_DNA"/>
</dbReference>
<organism evidence="2 3">
    <name type="scientific">Perca fluviatilis</name>
    <name type="common">European perch</name>
    <dbReference type="NCBI Taxonomy" id="8168"/>
    <lineage>
        <taxon>Eukaryota</taxon>
        <taxon>Metazoa</taxon>
        <taxon>Chordata</taxon>
        <taxon>Craniata</taxon>
        <taxon>Vertebrata</taxon>
        <taxon>Euteleostomi</taxon>
        <taxon>Actinopterygii</taxon>
        <taxon>Neopterygii</taxon>
        <taxon>Teleostei</taxon>
        <taxon>Neoteleostei</taxon>
        <taxon>Acanthomorphata</taxon>
        <taxon>Eupercaria</taxon>
        <taxon>Perciformes</taxon>
        <taxon>Percoidei</taxon>
        <taxon>Percidae</taxon>
        <taxon>Percinae</taxon>
        <taxon>Perca</taxon>
    </lineage>
</organism>
<evidence type="ECO:0000256" key="1">
    <source>
        <dbReference type="SAM" id="MobiDB-lite"/>
    </source>
</evidence>
<comment type="caution">
    <text evidence="2">The sequence shown here is derived from an EMBL/GenBank/DDBJ whole genome shotgun (WGS) entry which is preliminary data.</text>
</comment>